<keyword evidence="2" id="KW-1185">Reference proteome</keyword>
<evidence type="ECO:0000313" key="1">
    <source>
        <dbReference type="EMBL" id="MEZ2738326.1"/>
    </source>
</evidence>
<dbReference type="RefSeq" id="WP_370890369.1">
    <property type="nucleotide sequence ID" value="NZ_JBGJLR010000002.1"/>
</dbReference>
<organism evidence="1 2">
    <name type="scientific">Comamonas jiangduensis</name>
    <dbReference type="NCBI Taxonomy" id="1194168"/>
    <lineage>
        <taxon>Bacteria</taxon>
        <taxon>Pseudomonadati</taxon>
        <taxon>Pseudomonadota</taxon>
        <taxon>Betaproteobacteria</taxon>
        <taxon>Burkholderiales</taxon>
        <taxon>Comamonadaceae</taxon>
        <taxon>Comamonas</taxon>
    </lineage>
</organism>
<accession>A0ABV4IAU2</accession>
<dbReference type="InterPro" id="IPR013433">
    <property type="entry name" value="PHA_gran_rgn"/>
</dbReference>
<gene>
    <name evidence="1" type="ORF">ACBP88_02450</name>
</gene>
<dbReference type="Proteomes" id="UP001567350">
    <property type="component" value="Unassembled WGS sequence"/>
</dbReference>
<dbReference type="EMBL" id="JBGJLR010000002">
    <property type="protein sequence ID" value="MEZ2738326.1"/>
    <property type="molecule type" value="Genomic_DNA"/>
</dbReference>
<comment type="caution">
    <text evidence="1">The sequence shown here is derived from an EMBL/GenBank/DDBJ whole genome shotgun (WGS) entry which is preliminary data.</text>
</comment>
<sequence>MSHITIERQHTLGLPAARQHAQTWAEKAHAKFGVQCRYEAGAQSDVLHFDGNGMQGQLHVSASHLKLDAELGFLAAMFQDKIEAKLNEQFDEMVQTA</sequence>
<protein>
    <submittedName>
        <fullName evidence="1">Polyhydroxyalkanoic acid system family protein</fullName>
    </submittedName>
</protein>
<dbReference type="Pfam" id="PF09650">
    <property type="entry name" value="PHA_gran_rgn"/>
    <property type="match status" value="1"/>
</dbReference>
<name>A0ABV4IAU2_9BURK</name>
<evidence type="ECO:0000313" key="2">
    <source>
        <dbReference type="Proteomes" id="UP001567350"/>
    </source>
</evidence>
<proteinExistence type="predicted"/>
<dbReference type="NCBIfam" id="TIGR02610">
    <property type="entry name" value="PHA_gran_rgn"/>
    <property type="match status" value="1"/>
</dbReference>
<reference evidence="1 2" key="1">
    <citation type="submission" date="2024-08" db="EMBL/GenBank/DDBJ databases">
        <authorList>
            <person name="Feng Z."/>
            <person name="Ronholm J."/>
        </authorList>
    </citation>
    <scope>NUCLEOTIDE SEQUENCE [LARGE SCALE GENOMIC DNA]</scope>
    <source>
        <strain evidence="1 2">4-AB0-8</strain>
    </source>
</reference>